<dbReference type="KEGG" id="bor:COCMIDRAFT_41823"/>
<feature type="region of interest" description="Disordered" evidence="1">
    <location>
        <begin position="196"/>
        <end position="239"/>
    </location>
</feature>
<name>W6YQE1_COCMI</name>
<sequence length="404" mass="45395">MPRKRSSRTAANDDDDDWHHISDQTLRKRIQNRVAQRKHQFPDEMNLWSYPPELVLNGPFPCTSGHSSDGVSDTFMSATLNDVDLNMASNTTSLSRHPAAQMVQSGDGSLLRRPDAMPWSAGSDQEVPRNSKPSNLGNLNFIEQSLVDTTTAAKGTPQSYRSNSCSDTAGSSRGIVSQKQRADYFNTPLSAIFDFHYGRNSNSSTQDSRRESSTEDRSLDSPTAQMNNKDSRKDNSSTDSLRCVATRIEKAIENIRELGFDSIDELATQYYTADLQHRPALQHRRQLSRRRGLVDLLRAIDEDSRDKWTEWEVQRYRDEVLRSAEEILDEEFSRFVKLYGNGKNTEGNLAEQRRRFQDKLPNLSSLLNVLGMSVQPQGNADRTAATVCAISVLLDSLGVSSPNQ</sequence>
<protein>
    <recommendedName>
        <fullName evidence="4">BZIP domain-containing protein</fullName>
    </recommendedName>
</protein>
<evidence type="ECO:0000256" key="1">
    <source>
        <dbReference type="SAM" id="MobiDB-lite"/>
    </source>
</evidence>
<dbReference type="RefSeq" id="XP_007693775.1">
    <property type="nucleotide sequence ID" value="XM_007695585.1"/>
</dbReference>
<evidence type="ECO:0000313" key="2">
    <source>
        <dbReference type="EMBL" id="EUC39703.1"/>
    </source>
</evidence>
<feature type="compositionally biased region" description="Basic and acidic residues" evidence="1">
    <location>
        <begin position="207"/>
        <end position="219"/>
    </location>
</feature>
<reference evidence="2 3" key="1">
    <citation type="journal article" date="2013" name="PLoS Genet.">
        <title>Comparative genome structure, secondary metabolite, and effector coding capacity across Cochliobolus pathogens.</title>
        <authorList>
            <person name="Condon B.J."/>
            <person name="Leng Y."/>
            <person name="Wu D."/>
            <person name="Bushley K.E."/>
            <person name="Ohm R.A."/>
            <person name="Otillar R."/>
            <person name="Martin J."/>
            <person name="Schackwitz W."/>
            <person name="Grimwood J."/>
            <person name="MohdZainudin N."/>
            <person name="Xue C."/>
            <person name="Wang R."/>
            <person name="Manning V.A."/>
            <person name="Dhillon B."/>
            <person name="Tu Z.J."/>
            <person name="Steffenson B.J."/>
            <person name="Salamov A."/>
            <person name="Sun H."/>
            <person name="Lowry S."/>
            <person name="LaButti K."/>
            <person name="Han J."/>
            <person name="Copeland A."/>
            <person name="Lindquist E."/>
            <person name="Barry K."/>
            <person name="Schmutz J."/>
            <person name="Baker S.E."/>
            <person name="Ciuffetti L.M."/>
            <person name="Grigoriev I.V."/>
            <person name="Zhong S."/>
            <person name="Turgeon B.G."/>
        </authorList>
    </citation>
    <scope>NUCLEOTIDE SEQUENCE [LARGE SCALE GENOMIC DNA]</scope>
    <source>
        <strain evidence="2 3">ATCC 44560</strain>
    </source>
</reference>
<gene>
    <name evidence="2" type="ORF">COCMIDRAFT_41823</name>
</gene>
<organism evidence="2 3">
    <name type="scientific">Bipolaris oryzae ATCC 44560</name>
    <dbReference type="NCBI Taxonomy" id="930090"/>
    <lineage>
        <taxon>Eukaryota</taxon>
        <taxon>Fungi</taxon>
        <taxon>Dikarya</taxon>
        <taxon>Ascomycota</taxon>
        <taxon>Pezizomycotina</taxon>
        <taxon>Dothideomycetes</taxon>
        <taxon>Pleosporomycetidae</taxon>
        <taxon>Pleosporales</taxon>
        <taxon>Pleosporineae</taxon>
        <taxon>Pleosporaceae</taxon>
        <taxon>Bipolaris</taxon>
    </lineage>
</organism>
<dbReference type="HOGENOM" id="CLU_681502_0_0_1"/>
<proteinExistence type="predicted"/>
<dbReference type="OrthoDB" id="194358at2759"/>
<evidence type="ECO:0008006" key="4">
    <source>
        <dbReference type="Google" id="ProtNLM"/>
    </source>
</evidence>
<keyword evidence="3" id="KW-1185">Reference proteome</keyword>
<evidence type="ECO:0000313" key="3">
    <source>
        <dbReference type="Proteomes" id="UP000054032"/>
    </source>
</evidence>
<dbReference type="Proteomes" id="UP000054032">
    <property type="component" value="Unassembled WGS sequence"/>
</dbReference>
<dbReference type="EMBL" id="KI964274">
    <property type="protein sequence ID" value="EUC39703.1"/>
    <property type="molecule type" value="Genomic_DNA"/>
</dbReference>
<feature type="region of interest" description="Disordered" evidence="1">
    <location>
        <begin position="1"/>
        <end position="22"/>
    </location>
</feature>
<dbReference type="STRING" id="930090.W6YQE1"/>
<dbReference type="eggNOG" id="ENOG502SNVG">
    <property type="taxonomic scope" value="Eukaryota"/>
</dbReference>
<dbReference type="AlphaFoldDB" id="W6YQE1"/>
<feature type="region of interest" description="Disordered" evidence="1">
    <location>
        <begin position="118"/>
        <end position="138"/>
    </location>
</feature>
<accession>W6YQE1</accession>
<dbReference type="GeneID" id="19124136"/>
<feature type="region of interest" description="Disordered" evidence="1">
    <location>
        <begin position="153"/>
        <end position="175"/>
    </location>
</feature>